<name>A0ABN0VU59_9ACTN</name>
<accession>A0ABN0VU59</accession>
<sequence length="115" mass="11685">MGAAARRTIRALRSVPAPALSERGGPAGVARVIPTPDGRIIESASGPFGEGPHTPAVPCGGPASLTVTEGRRCRQGSPASRPARSSGATARRGVSRTTGDAVGRARAERGHERAR</sequence>
<comment type="caution">
    <text evidence="2">The sequence shown here is derived from an EMBL/GenBank/DDBJ whole genome shotgun (WGS) entry which is preliminary data.</text>
</comment>
<organism evidence="2 3">
    <name type="scientific">Streptomyces polychromogenes</name>
    <dbReference type="NCBI Taxonomy" id="67342"/>
    <lineage>
        <taxon>Bacteria</taxon>
        <taxon>Bacillati</taxon>
        <taxon>Actinomycetota</taxon>
        <taxon>Actinomycetes</taxon>
        <taxon>Kitasatosporales</taxon>
        <taxon>Streptomycetaceae</taxon>
        <taxon>Streptomyces</taxon>
    </lineage>
</organism>
<keyword evidence="3" id="KW-1185">Reference proteome</keyword>
<gene>
    <name evidence="2" type="ORF">GCM10010302_65640</name>
</gene>
<protein>
    <submittedName>
        <fullName evidence="2">Uncharacterized protein</fullName>
    </submittedName>
</protein>
<evidence type="ECO:0000313" key="3">
    <source>
        <dbReference type="Proteomes" id="UP001501867"/>
    </source>
</evidence>
<feature type="region of interest" description="Disordered" evidence="1">
    <location>
        <begin position="38"/>
        <end position="115"/>
    </location>
</feature>
<reference evidence="2 3" key="1">
    <citation type="journal article" date="2019" name="Int. J. Syst. Evol. Microbiol.">
        <title>The Global Catalogue of Microorganisms (GCM) 10K type strain sequencing project: providing services to taxonomists for standard genome sequencing and annotation.</title>
        <authorList>
            <consortium name="The Broad Institute Genomics Platform"/>
            <consortium name="The Broad Institute Genome Sequencing Center for Infectious Disease"/>
            <person name="Wu L."/>
            <person name="Ma J."/>
        </authorList>
    </citation>
    <scope>NUCLEOTIDE SEQUENCE [LARGE SCALE GENOMIC DNA]</scope>
    <source>
        <strain evidence="2 3">JCM 4505</strain>
    </source>
</reference>
<proteinExistence type="predicted"/>
<dbReference type="Proteomes" id="UP001501867">
    <property type="component" value="Unassembled WGS sequence"/>
</dbReference>
<feature type="compositionally biased region" description="Basic and acidic residues" evidence="1">
    <location>
        <begin position="103"/>
        <end position="115"/>
    </location>
</feature>
<dbReference type="EMBL" id="BAAABV010000028">
    <property type="protein sequence ID" value="GAA0317443.1"/>
    <property type="molecule type" value="Genomic_DNA"/>
</dbReference>
<feature type="compositionally biased region" description="Low complexity" evidence="1">
    <location>
        <begin position="76"/>
        <end position="102"/>
    </location>
</feature>
<evidence type="ECO:0000256" key="1">
    <source>
        <dbReference type="SAM" id="MobiDB-lite"/>
    </source>
</evidence>
<evidence type="ECO:0000313" key="2">
    <source>
        <dbReference type="EMBL" id="GAA0317443.1"/>
    </source>
</evidence>